<gene>
    <name evidence="4" type="primary">proQ</name>
    <name evidence="7" type="ORF">SAMN06297280_0400</name>
</gene>
<dbReference type="EMBL" id="OBEB01000001">
    <property type="protein sequence ID" value="SNY42159.1"/>
    <property type="molecule type" value="Genomic_DNA"/>
</dbReference>
<feature type="compositionally biased region" description="Polar residues" evidence="5">
    <location>
        <begin position="173"/>
        <end position="187"/>
    </location>
</feature>
<dbReference type="HAMAP" id="MF_00749">
    <property type="entry name" value="ProQ"/>
    <property type="match status" value="1"/>
</dbReference>
<dbReference type="GO" id="GO:0010608">
    <property type="term" value="P:post-transcriptional regulation of gene expression"/>
    <property type="evidence" value="ECO:0007669"/>
    <property type="project" value="InterPro"/>
</dbReference>
<keyword evidence="2 4" id="KW-0694">RNA-binding</keyword>
<dbReference type="InterPro" id="IPR023529">
    <property type="entry name" value="ProQ"/>
</dbReference>
<dbReference type="InterPro" id="IPR016103">
    <property type="entry name" value="ProQ/FinO"/>
</dbReference>
<comment type="similarity">
    <text evidence="4">Belongs to the ProQ family.</text>
</comment>
<feature type="compositionally biased region" description="Basic and acidic residues" evidence="5">
    <location>
        <begin position="148"/>
        <end position="166"/>
    </location>
</feature>
<evidence type="ECO:0000259" key="6">
    <source>
        <dbReference type="SMART" id="SM00945"/>
    </source>
</evidence>
<evidence type="ECO:0000256" key="4">
    <source>
        <dbReference type="HAMAP-Rule" id="MF_00749"/>
    </source>
</evidence>
<dbReference type="GO" id="GO:0005829">
    <property type="term" value="C:cytosol"/>
    <property type="evidence" value="ECO:0007669"/>
    <property type="project" value="TreeGrafter"/>
</dbReference>
<dbReference type="NCBIfam" id="NF003434">
    <property type="entry name" value="PRK04950.1"/>
    <property type="match status" value="1"/>
</dbReference>
<evidence type="ECO:0000256" key="1">
    <source>
        <dbReference type="ARBA" id="ARBA00022490"/>
    </source>
</evidence>
<dbReference type="AlphaFoldDB" id="A0A285I2H5"/>
<dbReference type="GO" id="GO:0034057">
    <property type="term" value="F:RNA strand-exchange activity"/>
    <property type="evidence" value="ECO:0007669"/>
    <property type="project" value="UniProtKB-UniRule"/>
</dbReference>
<dbReference type="PANTHER" id="PTHR38106">
    <property type="entry name" value="RNA CHAPERONE PROQ"/>
    <property type="match status" value="1"/>
</dbReference>
<sequence length="257" mass="27901">MQTMKKSEILMTTSTEALNTAETTASEQETTANKSEPSKLANVKEVLAYLAQQFPLCFSVKGEAKPLKIGIFQDLAARLEQDSLVSKTQLRQALRVYTSSWRYLEAIQPGVARVNLEGEAGEQIDQQQADHALSTLTDSKQKAAEVRKARIAEQKAKAKPVSDKPAYKKKPNKSTNNVSNDTKLSSKAVTKTVSPTATAPALQAIANEQLKVGAGVLVKLGQSPMTATVLEVHKDDVTVQLTSGMVVKTRRDSLYQA</sequence>
<feature type="region of interest" description="Disordered" evidence="5">
    <location>
        <begin position="148"/>
        <end position="187"/>
    </location>
</feature>
<dbReference type="Pfam" id="PF04352">
    <property type="entry name" value="ProQ"/>
    <property type="match status" value="1"/>
</dbReference>
<protein>
    <recommendedName>
        <fullName evidence="4">RNA chaperone ProQ</fullName>
    </recommendedName>
</protein>
<evidence type="ECO:0000256" key="5">
    <source>
        <dbReference type="SAM" id="MobiDB-lite"/>
    </source>
</evidence>
<keyword evidence="8" id="KW-1185">Reference proteome</keyword>
<proteinExistence type="inferred from homology"/>
<dbReference type="Gene3D" id="1.10.1710.10">
    <property type="entry name" value="ProQ/FinO domain"/>
    <property type="match status" value="1"/>
</dbReference>
<dbReference type="InterPro" id="IPR036442">
    <property type="entry name" value="ProQ/FinO_sf"/>
</dbReference>
<feature type="domain" description="ProQ/FinO" evidence="6">
    <location>
        <begin position="38"/>
        <end position="152"/>
    </location>
</feature>
<accession>A0A285I2H5</accession>
<keyword evidence="3 4" id="KW-0143">Chaperone</keyword>
<evidence type="ECO:0000256" key="3">
    <source>
        <dbReference type="ARBA" id="ARBA00023186"/>
    </source>
</evidence>
<dbReference type="InterPro" id="IPR035236">
    <property type="entry name" value="ProQ_C"/>
</dbReference>
<evidence type="ECO:0000313" key="8">
    <source>
        <dbReference type="Proteomes" id="UP000219353"/>
    </source>
</evidence>
<evidence type="ECO:0000313" key="7">
    <source>
        <dbReference type="EMBL" id="SNY42159.1"/>
    </source>
</evidence>
<name>A0A285I2H5_9GAMM</name>
<comment type="subcellular location">
    <subcellularLocation>
        <location evidence="4">Cytoplasm</location>
    </subcellularLocation>
</comment>
<organism evidence="7 8">
    <name type="scientific">Arsukibacterium tuosuense</name>
    <dbReference type="NCBI Taxonomy" id="1323745"/>
    <lineage>
        <taxon>Bacteria</taxon>
        <taxon>Pseudomonadati</taxon>
        <taxon>Pseudomonadota</taxon>
        <taxon>Gammaproteobacteria</taxon>
        <taxon>Chromatiales</taxon>
        <taxon>Chromatiaceae</taxon>
        <taxon>Arsukibacterium</taxon>
    </lineage>
</organism>
<keyword evidence="1 4" id="KW-0963">Cytoplasm</keyword>
<dbReference type="GO" id="GO:0033592">
    <property type="term" value="F:RNA strand annealing activity"/>
    <property type="evidence" value="ECO:0007669"/>
    <property type="project" value="UniProtKB-UniRule"/>
</dbReference>
<dbReference type="PANTHER" id="PTHR38106:SF1">
    <property type="entry name" value="RNA CHAPERONE PROQ"/>
    <property type="match status" value="1"/>
</dbReference>
<evidence type="ECO:0000256" key="2">
    <source>
        <dbReference type="ARBA" id="ARBA00022884"/>
    </source>
</evidence>
<reference evidence="8" key="1">
    <citation type="submission" date="2017-09" db="EMBL/GenBank/DDBJ databases">
        <authorList>
            <person name="Varghese N."/>
            <person name="Submissions S."/>
        </authorList>
    </citation>
    <scope>NUCLEOTIDE SEQUENCE [LARGE SCALE GENOMIC DNA]</scope>
    <source>
        <strain evidence="8">CGMCC 1.12461</strain>
    </source>
</reference>
<dbReference type="Proteomes" id="UP000219353">
    <property type="component" value="Unassembled WGS sequence"/>
</dbReference>
<dbReference type="Pfam" id="PF17516">
    <property type="entry name" value="ProQ_C"/>
    <property type="match status" value="1"/>
</dbReference>
<comment type="function">
    <text evidence="4">RNA chaperone with significant RNA binding, RNA strand exchange and RNA duplexing activities.</text>
</comment>
<dbReference type="SMART" id="SM00945">
    <property type="entry name" value="ProQ"/>
    <property type="match status" value="1"/>
</dbReference>
<dbReference type="SUPFAM" id="SSF48657">
    <property type="entry name" value="FinO-like"/>
    <property type="match status" value="1"/>
</dbReference>